<organism evidence="4 5">
    <name type="scientific">Rhynocoris fuscipes</name>
    <dbReference type="NCBI Taxonomy" id="488301"/>
    <lineage>
        <taxon>Eukaryota</taxon>
        <taxon>Metazoa</taxon>
        <taxon>Ecdysozoa</taxon>
        <taxon>Arthropoda</taxon>
        <taxon>Hexapoda</taxon>
        <taxon>Insecta</taxon>
        <taxon>Pterygota</taxon>
        <taxon>Neoptera</taxon>
        <taxon>Paraneoptera</taxon>
        <taxon>Hemiptera</taxon>
        <taxon>Heteroptera</taxon>
        <taxon>Panheteroptera</taxon>
        <taxon>Cimicomorpha</taxon>
        <taxon>Reduviidae</taxon>
        <taxon>Harpactorinae</taxon>
        <taxon>Harpactorini</taxon>
        <taxon>Rhynocoris</taxon>
    </lineage>
</organism>
<dbReference type="InterPro" id="IPR037516">
    <property type="entry name" value="Tripartite_DENN"/>
</dbReference>
<dbReference type="EMBL" id="JAPXFL010000009">
    <property type="protein sequence ID" value="KAK9501707.1"/>
    <property type="molecule type" value="Genomic_DNA"/>
</dbReference>
<dbReference type="AlphaFoldDB" id="A0AAW1CTL8"/>
<dbReference type="Proteomes" id="UP001461498">
    <property type="component" value="Unassembled WGS sequence"/>
</dbReference>
<comment type="similarity">
    <text evidence="1">Belongs to the AVL9 family.</text>
</comment>
<gene>
    <name evidence="4" type="ORF">O3M35_012383</name>
</gene>
<evidence type="ECO:0000259" key="3">
    <source>
        <dbReference type="PROSITE" id="PS50211"/>
    </source>
</evidence>
<sequence length="666" mass="74464">MEEETKKKTEGPILHVLVVGFHHKRGCQVEYSFPPLIRDASVDGNECPPGWKYLPTLALPDGSHNFDKDTVFFHLPGLNSPDETVFGISCFRQIPVEKLKNRTADITRGTVQKAVCVLSTIPLYGHIQVKMELITHAYFDEGDFTKVSLLEDTYHHLNNCLNQIEDLHTAPQLFVGLSARDLVLALKHKALLLYKLLLLEKKVLFFQSPVQPLCSAILTLISFHPGMIDKGLYQSACIRPSRPMSPVPQFTDTNKLDPSKIVIKKGKEMSDEQKEIIESKVEIKINEAKEATEENLIKENEFNEKKINGLNGHKIDADVKENEKENMIKDLDNEEKEENEKLTNGDIGSLSRDTSMDIIGDTNIQNTMATIAQIEAETCGLPLQLFSNGYLCLPYLSLPYMDVLTDKNIRGYVLGATNVLFKQKKNLADVVVELETGLIETLDLDLKRMLHLSTEDLRFGEFLVRHVSTGTRHDVYTDGVGWEGGDDWIRAQFHAYTLCLLRTSLLQEGSKEIDQFNKWYIAALQESESYKQWLSNPLSMNVLEINPGHPFTGQLSVSDMKLRLAHTMQTTEGGRKLNQAMVSTGRVVATTGRAVGGAISQAKGALSNWWSNLTTAPPAGSATVADPSIEQLPTSNNAERQDEIVNQPPVEQALDALEQHHPILQV</sequence>
<dbReference type="PROSITE" id="PS50211">
    <property type="entry name" value="DENN"/>
    <property type="match status" value="1"/>
</dbReference>
<name>A0AAW1CTL8_9HEMI</name>
<dbReference type="PANTHER" id="PTHR31017:SF1">
    <property type="entry name" value="LATE SECRETORY PATHWAY PROTEIN AVL9 HOMOLOG"/>
    <property type="match status" value="1"/>
</dbReference>
<comment type="caution">
    <text evidence="4">The sequence shown here is derived from an EMBL/GenBank/DDBJ whole genome shotgun (WGS) entry which is preliminary data.</text>
</comment>
<dbReference type="InterPro" id="IPR051731">
    <property type="entry name" value="DENND11/AVL9_GEFs"/>
</dbReference>
<proteinExistence type="inferred from homology"/>
<reference evidence="4 5" key="1">
    <citation type="submission" date="2022-12" db="EMBL/GenBank/DDBJ databases">
        <title>Chromosome-level genome assembly of true bugs.</title>
        <authorList>
            <person name="Ma L."/>
            <person name="Li H."/>
        </authorList>
    </citation>
    <scope>NUCLEOTIDE SEQUENCE [LARGE SCALE GENOMIC DNA]</scope>
    <source>
        <strain evidence="4">Lab_2022b</strain>
    </source>
</reference>
<protein>
    <recommendedName>
        <fullName evidence="3">UDENN domain-containing protein</fullName>
    </recommendedName>
</protein>
<dbReference type="Pfam" id="PF09794">
    <property type="entry name" value="Avl9"/>
    <property type="match status" value="1"/>
</dbReference>
<dbReference type="GO" id="GO:0005737">
    <property type="term" value="C:cytoplasm"/>
    <property type="evidence" value="ECO:0007669"/>
    <property type="project" value="TreeGrafter"/>
</dbReference>
<dbReference type="PANTHER" id="PTHR31017">
    <property type="entry name" value="LATE SECRETORY PATHWAY PROTEIN AVL9-RELATED"/>
    <property type="match status" value="1"/>
</dbReference>
<evidence type="ECO:0000256" key="1">
    <source>
        <dbReference type="ARBA" id="ARBA00038178"/>
    </source>
</evidence>
<feature type="domain" description="UDENN" evidence="3">
    <location>
        <begin position="14"/>
        <end position="423"/>
    </location>
</feature>
<evidence type="ECO:0000313" key="5">
    <source>
        <dbReference type="Proteomes" id="UP001461498"/>
    </source>
</evidence>
<keyword evidence="5" id="KW-1185">Reference proteome</keyword>
<keyword evidence="2" id="KW-0175">Coiled coil</keyword>
<evidence type="ECO:0000313" key="4">
    <source>
        <dbReference type="EMBL" id="KAK9501707.1"/>
    </source>
</evidence>
<feature type="coiled-coil region" evidence="2">
    <location>
        <begin position="274"/>
        <end position="341"/>
    </location>
</feature>
<evidence type="ECO:0000256" key="2">
    <source>
        <dbReference type="SAM" id="Coils"/>
    </source>
</evidence>
<dbReference type="InterPro" id="IPR018307">
    <property type="entry name" value="ABL9/DENND6_dom"/>
</dbReference>
<accession>A0AAW1CTL8</accession>